<keyword evidence="7" id="KW-0998">Cell outer membrane</keyword>
<gene>
    <name evidence="9" type="ORF">AXG55_10400</name>
</gene>
<comment type="subcellular location">
    <subcellularLocation>
        <location evidence="1">Cell outer membrane</location>
    </subcellularLocation>
</comment>
<evidence type="ECO:0008006" key="11">
    <source>
        <dbReference type="Google" id="ProtNLM"/>
    </source>
</evidence>
<dbReference type="Pfam" id="PF02321">
    <property type="entry name" value="OEP"/>
    <property type="match status" value="2"/>
</dbReference>
<dbReference type="KEGG" id="saqi:AXG55_10400"/>
<dbReference type="RefSeq" id="WP_148698049.1">
    <property type="nucleotide sequence ID" value="NZ_CP017834.1"/>
</dbReference>
<organism evidence="9 10">
    <name type="scientific">Silvanigrella aquatica</name>
    <dbReference type="NCBI Taxonomy" id="1915309"/>
    <lineage>
        <taxon>Bacteria</taxon>
        <taxon>Pseudomonadati</taxon>
        <taxon>Bdellovibrionota</taxon>
        <taxon>Oligoflexia</taxon>
        <taxon>Silvanigrellales</taxon>
        <taxon>Silvanigrellaceae</taxon>
        <taxon>Silvanigrella</taxon>
    </lineage>
</organism>
<keyword evidence="10" id="KW-1185">Reference proteome</keyword>
<reference evidence="9 10" key="1">
    <citation type="submission" date="2016-10" db="EMBL/GenBank/DDBJ databases">
        <title>Silvanigrella aquatica sp. nov., isolated from a freshwater lake located in the Black Forest, Germany, description of Silvanigrellaceae fam. nov., Silvanigrellales ord. nov., reclassification of the order Bdellovibrionales in the class Oligoflexia, reclassification of the families Bacteriovoracaceae and Halobacteriovoraceae in the new order Bacteriovoracales ord. nov., and reclassification of the family Pseudobacteriovoracaceae in the order Oligoflexiales.</title>
        <authorList>
            <person name="Hahn M.W."/>
            <person name="Schmidt J."/>
            <person name="Koll U."/>
            <person name="Rohde M."/>
            <person name="Verbag S."/>
            <person name="Pitt A."/>
            <person name="Nakai R."/>
            <person name="Naganuma T."/>
            <person name="Lang E."/>
        </authorList>
    </citation>
    <scope>NUCLEOTIDE SEQUENCE [LARGE SCALE GENOMIC DNA]</scope>
    <source>
        <strain evidence="9 10">MWH-Nonnen-W8red</strain>
    </source>
</reference>
<proteinExistence type="inferred from homology"/>
<dbReference type="InterPro" id="IPR051906">
    <property type="entry name" value="TolC-like"/>
</dbReference>
<dbReference type="EMBL" id="CP017834">
    <property type="protein sequence ID" value="APJ04293.1"/>
    <property type="molecule type" value="Genomic_DNA"/>
</dbReference>
<dbReference type="SUPFAM" id="SSF56954">
    <property type="entry name" value="Outer membrane efflux proteins (OEP)"/>
    <property type="match status" value="1"/>
</dbReference>
<keyword evidence="4" id="KW-1134">Transmembrane beta strand</keyword>
<dbReference type="GO" id="GO:0009279">
    <property type="term" value="C:cell outer membrane"/>
    <property type="evidence" value="ECO:0007669"/>
    <property type="project" value="UniProtKB-SubCell"/>
</dbReference>
<keyword evidence="5" id="KW-0812">Transmembrane</keyword>
<accession>A0A1L4D260</accession>
<evidence type="ECO:0000313" key="9">
    <source>
        <dbReference type="EMBL" id="APJ04293.1"/>
    </source>
</evidence>
<protein>
    <recommendedName>
        <fullName evidence="11">TolC family protein</fullName>
    </recommendedName>
</protein>
<evidence type="ECO:0000256" key="4">
    <source>
        <dbReference type="ARBA" id="ARBA00022452"/>
    </source>
</evidence>
<dbReference type="Proteomes" id="UP000184731">
    <property type="component" value="Chromosome"/>
</dbReference>
<evidence type="ECO:0000313" key="10">
    <source>
        <dbReference type="Proteomes" id="UP000184731"/>
    </source>
</evidence>
<evidence type="ECO:0000256" key="1">
    <source>
        <dbReference type="ARBA" id="ARBA00004442"/>
    </source>
</evidence>
<evidence type="ECO:0000256" key="2">
    <source>
        <dbReference type="ARBA" id="ARBA00007613"/>
    </source>
</evidence>
<dbReference type="GO" id="GO:1990281">
    <property type="term" value="C:efflux pump complex"/>
    <property type="evidence" value="ECO:0007669"/>
    <property type="project" value="TreeGrafter"/>
</dbReference>
<dbReference type="OrthoDB" id="9780675at2"/>
<evidence type="ECO:0000256" key="5">
    <source>
        <dbReference type="ARBA" id="ARBA00022692"/>
    </source>
</evidence>
<dbReference type="STRING" id="1915309.AXG55_10400"/>
<evidence type="ECO:0000256" key="8">
    <source>
        <dbReference type="SAM" id="Coils"/>
    </source>
</evidence>
<dbReference type="PANTHER" id="PTHR30026:SF20">
    <property type="entry name" value="OUTER MEMBRANE PROTEIN TOLC"/>
    <property type="match status" value="1"/>
</dbReference>
<dbReference type="GO" id="GO:0015288">
    <property type="term" value="F:porin activity"/>
    <property type="evidence" value="ECO:0007669"/>
    <property type="project" value="TreeGrafter"/>
</dbReference>
<feature type="coiled-coil region" evidence="8">
    <location>
        <begin position="237"/>
        <end position="264"/>
    </location>
</feature>
<evidence type="ECO:0000256" key="3">
    <source>
        <dbReference type="ARBA" id="ARBA00022448"/>
    </source>
</evidence>
<dbReference type="PANTHER" id="PTHR30026">
    <property type="entry name" value="OUTER MEMBRANE PROTEIN TOLC"/>
    <property type="match status" value="1"/>
</dbReference>
<dbReference type="Gene3D" id="1.20.1600.10">
    <property type="entry name" value="Outer membrane efflux proteins (OEP)"/>
    <property type="match status" value="1"/>
</dbReference>
<keyword evidence="8" id="KW-0175">Coiled coil</keyword>
<evidence type="ECO:0000256" key="6">
    <source>
        <dbReference type="ARBA" id="ARBA00023136"/>
    </source>
</evidence>
<comment type="similarity">
    <text evidence="2">Belongs to the outer membrane factor (OMF) (TC 1.B.17) family.</text>
</comment>
<dbReference type="GO" id="GO:0015562">
    <property type="term" value="F:efflux transmembrane transporter activity"/>
    <property type="evidence" value="ECO:0007669"/>
    <property type="project" value="InterPro"/>
</dbReference>
<dbReference type="AlphaFoldDB" id="A0A1L4D260"/>
<name>A0A1L4D260_9BACT</name>
<evidence type="ECO:0000256" key="7">
    <source>
        <dbReference type="ARBA" id="ARBA00023237"/>
    </source>
</evidence>
<dbReference type="InterPro" id="IPR003423">
    <property type="entry name" value="OMP_efflux"/>
</dbReference>
<sequence>MNKNSIIRKLINFTFYFMMIQNNVYCIELTGIDLDKDKSNYNLDLNYCIKLATKNAIDILKQKSSVELNGAEVLKSYASFLPNLTSQASYNYTTGTLYTTTATPAFITGDGTFSAITISSDFNIFNGFSDYASLNSYLLKKDSSELTLTRVKQKISLDIAQSFLQVILDNKMIEIAKQNFEESQAREKLLEAQSRVGSKSISDYYLQQAQTSSADSFLQTSENKLRNDELILLQKLRLDIKKNYKFIEINLNNLQEDKNFENESQLIKVALNKRIDLKSINKLKKSAEYDVQNTQSGYLPKLDFVVSTTSTSSYLNTQTVNGINVVPPSQSPITDQLSNQVKYYIGINFTWNIFDRLVTYANESQSRTMAYQIKLDEENLYNQIIVDARTAFGNYKLALQNLDSSYKGLFASEKAYQVMSGRYKVGSASFVDLSTAQSTLVQAQSTRAQALINFKLQNWNVKYATGELEVL</sequence>
<keyword evidence="3" id="KW-0813">Transport</keyword>
<keyword evidence="6" id="KW-0472">Membrane</keyword>